<gene>
    <name evidence="3" type="primary">LOC108850300</name>
</gene>
<feature type="chain" id="PRO_5026873906" evidence="1">
    <location>
        <begin position="18"/>
        <end position="120"/>
    </location>
</feature>
<organism evidence="2 3">
    <name type="scientific">Raphanus sativus</name>
    <name type="common">Radish</name>
    <name type="synonym">Raphanus raphanistrum var. sativus</name>
    <dbReference type="NCBI Taxonomy" id="3726"/>
    <lineage>
        <taxon>Eukaryota</taxon>
        <taxon>Viridiplantae</taxon>
        <taxon>Streptophyta</taxon>
        <taxon>Embryophyta</taxon>
        <taxon>Tracheophyta</taxon>
        <taxon>Spermatophyta</taxon>
        <taxon>Magnoliopsida</taxon>
        <taxon>eudicotyledons</taxon>
        <taxon>Gunneridae</taxon>
        <taxon>Pentapetalae</taxon>
        <taxon>rosids</taxon>
        <taxon>malvids</taxon>
        <taxon>Brassicales</taxon>
        <taxon>Brassicaceae</taxon>
        <taxon>Brassiceae</taxon>
        <taxon>Raphanus</taxon>
    </lineage>
</organism>
<evidence type="ECO:0000313" key="2">
    <source>
        <dbReference type="Proteomes" id="UP000504610"/>
    </source>
</evidence>
<dbReference type="RefSeq" id="XP_018479361.1">
    <property type="nucleotide sequence ID" value="XM_018623859.1"/>
</dbReference>
<keyword evidence="1" id="KW-0732">Signal</keyword>
<accession>A0A6J0N5L4</accession>
<dbReference type="KEGG" id="rsz:108850300"/>
<sequence length="120" mass="13680">MARFTITILSFLIIIQALEEDRILVYAYEGGDAGHKSLDYLGDKDTSILHPKESYDFTNIAAPRKLRFGRTMRATVARTKKEQVKVTNNDEWILKISEEHKTTNILAELDTTKVCCESTI</sequence>
<dbReference type="AlphaFoldDB" id="A0A6J0N5L4"/>
<protein>
    <submittedName>
        <fullName evidence="3">Protein GOLVEN 3-like</fullName>
    </submittedName>
</protein>
<feature type="signal peptide" evidence="1">
    <location>
        <begin position="1"/>
        <end position="17"/>
    </location>
</feature>
<proteinExistence type="predicted"/>
<dbReference type="OrthoDB" id="1058910at2759"/>
<reference evidence="3" key="2">
    <citation type="submission" date="2025-08" db="UniProtKB">
        <authorList>
            <consortium name="RefSeq"/>
        </authorList>
    </citation>
    <scope>IDENTIFICATION</scope>
    <source>
        <tissue evidence="3">Leaf</tissue>
    </source>
</reference>
<name>A0A6J0N5L4_RAPSA</name>
<dbReference type="GeneID" id="108850300"/>
<evidence type="ECO:0000256" key="1">
    <source>
        <dbReference type="SAM" id="SignalP"/>
    </source>
</evidence>
<dbReference type="Proteomes" id="UP000504610">
    <property type="component" value="Chromosome 4"/>
</dbReference>
<keyword evidence="2" id="KW-1185">Reference proteome</keyword>
<reference evidence="2" key="1">
    <citation type="journal article" date="2019" name="Database">
        <title>The radish genome database (RadishGD): an integrated information resource for radish genomics.</title>
        <authorList>
            <person name="Yu H.J."/>
            <person name="Baek S."/>
            <person name="Lee Y.J."/>
            <person name="Cho A."/>
            <person name="Mun J.H."/>
        </authorList>
    </citation>
    <scope>NUCLEOTIDE SEQUENCE [LARGE SCALE GENOMIC DNA]</scope>
    <source>
        <strain evidence="2">cv. WK10039</strain>
    </source>
</reference>
<evidence type="ECO:0000313" key="3">
    <source>
        <dbReference type="RefSeq" id="XP_018479361.1"/>
    </source>
</evidence>